<proteinExistence type="predicted"/>
<protein>
    <submittedName>
        <fullName evidence="3">Uncharacterized protein</fullName>
    </submittedName>
</protein>
<feature type="signal peptide" evidence="2">
    <location>
        <begin position="1"/>
        <end position="18"/>
    </location>
</feature>
<accession>A0A8H4WQ58</accession>
<evidence type="ECO:0000313" key="4">
    <source>
        <dbReference type="Proteomes" id="UP000604273"/>
    </source>
</evidence>
<evidence type="ECO:0000256" key="1">
    <source>
        <dbReference type="SAM" id="MobiDB-lite"/>
    </source>
</evidence>
<feature type="compositionally biased region" description="Basic and acidic residues" evidence="1">
    <location>
        <begin position="66"/>
        <end position="77"/>
    </location>
</feature>
<reference evidence="3" key="2">
    <citation type="submission" date="2020-05" db="EMBL/GenBank/DDBJ databases">
        <authorList>
            <person name="Kim H.-S."/>
            <person name="Proctor R.H."/>
            <person name="Brown D.W."/>
        </authorList>
    </citation>
    <scope>NUCLEOTIDE SEQUENCE</scope>
    <source>
        <strain evidence="3">NRRL 45417</strain>
    </source>
</reference>
<feature type="compositionally biased region" description="Basic and acidic residues" evidence="1">
    <location>
        <begin position="91"/>
        <end position="102"/>
    </location>
</feature>
<gene>
    <name evidence="3" type="ORF">FGADI_11510</name>
</gene>
<name>A0A8H4WQ58_9HYPO</name>
<keyword evidence="2" id="KW-0732">Signal</keyword>
<comment type="caution">
    <text evidence="3">The sequence shown here is derived from an EMBL/GenBank/DDBJ whole genome shotgun (WGS) entry which is preliminary data.</text>
</comment>
<dbReference type="AlphaFoldDB" id="A0A8H4WQ58"/>
<evidence type="ECO:0000313" key="3">
    <source>
        <dbReference type="EMBL" id="KAF4946006.1"/>
    </source>
</evidence>
<dbReference type="OrthoDB" id="10408716at2759"/>
<keyword evidence="4" id="KW-1185">Reference proteome</keyword>
<dbReference type="Proteomes" id="UP000604273">
    <property type="component" value="Unassembled WGS sequence"/>
</dbReference>
<feature type="chain" id="PRO_5034849263" evidence="2">
    <location>
        <begin position="19"/>
        <end position="130"/>
    </location>
</feature>
<dbReference type="EMBL" id="JABFAI010000342">
    <property type="protein sequence ID" value="KAF4946006.1"/>
    <property type="molecule type" value="Genomic_DNA"/>
</dbReference>
<evidence type="ECO:0000256" key="2">
    <source>
        <dbReference type="SAM" id="SignalP"/>
    </source>
</evidence>
<sequence length="130" mass="14334">MKFTSILLQAIIYSPILAAPMPKGPAELVQPGQIHGTIEPVEPDLPDLERRKVPAKSHTTALNHRIKPDPPSLERRKVPAKSHTTALNHRIKPDPPSLERRKVPAKSHTTALNHRIKPDPPSARGLESST</sequence>
<organism evidence="3 4">
    <name type="scientific">Fusarium gaditjirri</name>
    <dbReference type="NCBI Taxonomy" id="282569"/>
    <lineage>
        <taxon>Eukaryota</taxon>
        <taxon>Fungi</taxon>
        <taxon>Dikarya</taxon>
        <taxon>Ascomycota</taxon>
        <taxon>Pezizomycotina</taxon>
        <taxon>Sordariomycetes</taxon>
        <taxon>Hypocreomycetidae</taxon>
        <taxon>Hypocreales</taxon>
        <taxon>Nectriaceae</taxon>
        <taxon>Fusarium</taxon>
        <taxon>Fusarium nisikadoi species complex</taxon>
    </lineage>
</organism>
<reference evidence="3" key="1">
    <citation type="journal article" date="2020" name="BMC Genomics">
        <title>Correction to: Identification and distribution of gene clusters required for synthesis of sphingolipid metabolism inhibitors in diverse species of the filamentous fungus Fusarium.</title>
        <authorList>
            <person name="Kim H.S."/>
            <person name="Lohmar J.M."/>
            <person name="Busman M."/>
            <person name="Brown D.W."/>
            <person name="Naumann T.A."/>
            <person name="Divon H.H."/>
            <person name="Lysoe E."/>
            <person name="Uhlig S."/>
            <person name="Proctor R.H."/>
        </authorList>
    </citation>
    <scope>NUCLEOTIDE SEQUENCE</scope>
    <source>
        <strain evidence="3">NRRL 45417</strain>
    </source>
</reference>
<feature type="region of interest" description="Disordered" evidence="1">
    <location>
        <begin position="22"/>
        <end position="130"/>
    </location>
</feature>